<dbReference type="InterPro" id="IPR013078">
    <property type="entry name" value="His_Pase_superF_clade-1"/>
</dbReference>
<reference evidence="8 9" key="1">
    <citation type="submission" date="2019-09" db="EMBL/GenBank/DDBJ databases">
        <title>Draft genome sequence assemblies of isolates from the urinary tract.</title>
        <authorList>
            <person name="Mores C.R."/>
            <person name="Putonti C."/>
            <person name="Wolfe A.J."/>
        </authorList>
    </citation>
    <scope>NUCLEOTIDE SEQUENCE [LARGE SCALE GENOMIC DNA]</scope>
    <source>
        <strain evidence="8 9">UMB623</strain>
    </source>
</reference>
<evidence type="ECO:0000313" key="9">
    <source>
        <dbReference type="Proteomes" id="UP000327148"/>
    </source>
</evidence>
<dbReference type="Proteomes" id="UP000327148">
    <property type="component" value="Unassembled WGS sequence"/>
</dbReference>
<dbReference type="CDD" id="cd07067">
    <property type="entry name" value="HP_PGM_like"/>
    <property type="match status" value="1"/>
</dbReference>
<dbReference type="InterPro" id="IPR029033">
    <property type="entry name" value="His_PPase_superfam"/>
</dbReference>
<evidence type="ECO:0000256" key="2">
    <source>
        <dbReference type="ARBA" id="ARBA00023152"/>
    </source>
</evidence>
<dbReference type="EC" id="5.4.2.11" evidence="4 7"/>
<name>A0A5N1GPW2_9LACT</name>
<keyword evidence="2 4" id="KW-0324">Glycolysis</keyword>
<evidence type="ECO:0000256" key="1">
    <source>
        <dbReference type="ARBA" id="ARBA00006717"/>
    </source>
</evidence>
<dbReference type="SMART" id="SM00855">
    <property type="entry name" value="PGAM"/>
    <property type="match status" value="1"/>
</dbReference>
<feature type="binding site" evidence="4 5">
    <location>
        <begin position="113"/>
        <end position="114"/>
    </location>
    <ligand>
        <name>substrate</name>
    </ligand>
</feature>
<keyword evidence="4" id="KW-0312">Gluconeogenesis</keyword>
<dbReference type="GO" id="GO:0006096">
    <property type="term" value="P:glycolytic process"/>
    <property type="evidence" value="ECO:0007669"/>
    <property type="project" value="UniProtKB-UniRule"/>
</dbReference>
<dbReference type="PANTHER" id="PTHR11931">
    <property type="entry name" value="PHOSPHOGLYCERATE MUTASE"/>
    <property type="match status" value="1"/>
</dbReference>
<keyword evidence="3 4" id="KW-0413">Isomerase</keyword>
<dbReference type="SUPFAM" id="SSF53254">
    <property type="entry name" value="Phosphoglycerate mutase-like"/>
    <property type="match status" value="1"/>
</dbReference>
<comment type="caution">
    <text evidence="4">Lacks conserved residue(s) required for the propagation of feature annotation.</text>
</comment>
<comment type="similarity">
    <text evidence="1 4">Belongs to the phosphoglycerate mutase family. BPG-dependent PGAM subfamily.</text>
</comment>
<dbReference type="GO" id="GO:0004619">
    <property type="term" value="F:phosphoglycerate mutase activity"/>
    <property type="evidence" value="ECO:0007669"/>
    <property type="project" value="UniProtKB-UniRule"/>
</dbReference>
<dbReference type="AlphaFoldDB" id="A0A5N1GPW2"/>
<accession>A0A5N1GPW2</accession>
<dbReference type="UniPathway" id="UPA00109">
    <property type="reaction ID" value="UER00186"/>
</dbReference>
<proteinExistence type="inferred from homology"/>
<dbReference type="GO" id="GO:0006094">
    <property type="term" value="P:gluconeogenesis"/>
    <property type="evidence" value="ECO:0007669"/>
    <property type="project" value="UniProtKB-UniRule"/>
</dbReference>
<evidence type="ECO:0000256" key="5">
    <source>
        <dbReference type="PIRSR" id="PIRSR613078-2"/>
    </source>
</evidence>
<comment type="caution">
    <text evidence="8">The sequence shown here is derived from an EMBL/GenBank/DDBJ whole genome shotgun (WGS) entry which is preliminary data.</text>
</comment>
<dbReference type="NCBIfam" id="TIGR01258">
    <property type="entry name" value="pgm_1"/>
    <property type="match status" value="1"/>
</dbReference>
<evidence type="ECO:0000256" key="7">
    <source>
        <dbReference type="RuleBase" id="RU004512"/>
    </source>
</evidence>
<dbReference type="PROSITE" id="PS00175">
    <property type="entry name" value="PG_MUTASE"/>
    <property type="match status" value="1"/>
</dbReference>
<comment type="catalytic activity">
    <reaction evidence="4 7">
        <text>(2R)-2-phosphoglycerate = (2R)-3-phosphoglycerate</text>
        <dbReference type="Rhea" id="RHEA:15901"/>
        <dbReference type="ChEBI" id="CHEBI:58272"/>
        <dbReference type="ChEBI" id="CHEBI:58289"/>
        <dbReference type="EC" id="5.4.2.11"/>
    </reaction>
</comment>
<gene>
    <name evidence="4" type="primary">gpmA</name>
    <name evidence="8" type="ORF">F6I03_04175</name>
</gene>
<feature type="active site" description="Tele-phosphohistidine intermediate" evidence="4">
    <location>
        <position position="8"/>
    </location>
</feature>
<evidence type="ECO:0000256" key="3">
    <source>
        <dbReference type="ARBA" id="ARBA00023235"/>
    </source>
</evidence>
<feature type="site" description="Transition state stabilizer" evidence="4 6">
    <location>
        <position position="176"/>
    </location>
</feature>
<dbReference type="PIRSF" id="PIRSF000709">
    <property type="entry name" value="6PFK_2-Ptase"/>
    <property type="match status" value="1"/>
</dbReference>
<comment type="pathway">
    <text evidence="4 7">Carbohydrate degradation; glycolysis; pyruvate from D-glyceraldehyde 3-phosphate: step 3/5.</text>
</comment>
<dbReference type="OrthoDB" id="9781415at2"/>
<dbReference type="RefSeq" id="WP_070430144.1">
    <property type="nucleotide sequence ID" value="NZ_VYWO01000001.1"/>
</dbReference>
<organism evidence="8 9">
    <name type="scientific">Aerococcus sanguinicola</name>
    <dbReference type="NCBI Taxonomy" id="119206"/>
    <lineage>
        <taxon>Bacteria</taxon>
        <taxon>Bacillati</taxon>
        <taxon>Bacillota</taxon>
        <taxon>Bacilli</taxon>
        <taxon>Lactobacillales</taxon>
        <taxon>Aerococcaceae</taxon>
        <taxon>Aerococcus</taxon>
    </lineage>
</organism>
<dbReference type="Gene3D" id="3.40.50.1240">
    <property type="entry name" value="Phosphoglycerate mutase-like"/>
    <property type="match status" value="1"/>
</dbReference>
<dbReference type="HAMAP" id="MF_01039">
    <property type="entry name" value="PGAM_GpmA"/>
    <property type="match status" value="1"/>
</dbReference>
<dbReference type="Pfam" id="PF00300">
    <property type="entry name" value="His_Phos_1"/>
    <property type="match status" value="1"/>
</dbReference>
<dbReference type="EMBL" id="VYWO01000001">
    <property type="protein sequence ID" value="KAA9302424.1"/>
    <property type="molecule type" value="Genomic_DNA"/>
</dbReference>
<comment type="function">
    <text evidence="4 7">Catalyzes the interconversion of 2-phosphoglycerate and 3-phosphoglycerate.</text>
</comment>
<evidence type="ECO:0000256" key="4">
    <source>
        <dbReference type="HAMAP-Rule" id="MF_01039"/>
    </source>
</evidence>
<feature type="binding site" evidence="4 5">
    <location>
        <begin position="177"/>
        <end position="178"/>
    </location>
    <ligand>
        <name>substrate</name>
    </ligand>
</feature>
<feature type="binding site" evidence="4 5">
    <location>
        <begin position="20"/>
        <end position="21"/>
    </location>
    <ligand>
        <name>substrate</name>
    </ligand>
</feature>
<protein>
    <recommendedName>
        <fullName evidence="4 7">2,3-bisphosphoglycerate-dependent phosphoglycerate mutase</fullName>
        <shortName evidence="4">BPG-dependent PGAM</shortName>
        <shortName evidence="4">PGAM</shortName>
        <shortName evidence="4">Phosphoglyceromutase</shortName>
        <shortName evidence="4">dPGM</shortName>
        <ecNumber evidence="4 7">5.4.2.11</ecNumber>
    </recommendedName>
</protein>
<feature type="binding site" evidence="4 5">
    <location>
        <position position="97"/>
    </location>
    <ligand>
        <name>substrate</name>
    </ligand>
</feature>
<sequence>MKLILIRHGQSEANLANLFTGWFDSPLTDKGKADAYQAGCRLKAEGIRLDAAYSSLLSRAIQTTYFVLSAMDQLYLPYQKDWRLNGRHYGALEGHNKQAMKDKYGADQVHAWRRTFDVRPPLDPAGIQDPRYKDLDQGVLRAGESLKDTLDRVAPYWQDELAPALKAGQNILMVGHGNGLRALVKYIENISDDAIESVEIPNAQPIVYDFDSDLTIQSRQILKSDQP</sequence>
<dbReference type="InterPro" id="IPR001345">
    <property type="entry name" value="PG/BPGM_mutase_AS"/>
</dbReference>
<dbReference type="STRING" id="119206.AWM72_03225"/>
<evidence type="ECO:0000256" key="6">
    <source>
        <dbReference type="PIRSR" id="PIRSR613078-3"/>
    </source>
</evidence>
<feature type="binding site" evidence="4 5">
    <location>
        <position position="59"/>
    </location>
    <ligand>
        <name>substrate</name>
    </ligand>
</feature>
<feature type="binding site" evidence="4 5">
    <location>
        <begin position="7"/>
        <end position="14"/>
    </location>
    <ligand>
        <name>substrate</name>
    </ligand>
</feature>
<evidence type="ECO:0000313" key="8">
    <source>
        <dbReference type="EMBL" id="KAA9302424.1"/>
    </source>
</evidence>
<dbReference type="InterPro" id="IPR005952">
    <property type="entry name" value="Phosphogly_mut1"/>
</dbReference>